<organism evidence="2 3">
    <name type="scientific">Thalassiosira oceanica</name>
    <name type="common">Marine diatom</name>
    <dbReference type="NCBI Taxonomy" id="159749"/>
    <lineage>
        <taxon>Eukaryota</taxon>
        <taxon>Sar</taxon>
        <taxon>Stramenopiles</taxon>
        <taxon>Ochrophyta</taxon>
        <taxon>Bacillariophyta</taxon>
        <taxon>Coscinodiscophyceae</taxon>
        <taxon>Thalassiosirophycidae</taxon>
        <taxon>Thalassiosirales</taxon>
        <taxon>Thalassiosiraceae</taxon>
        <taxon>Thalassiosira</taxon>
    </lineage>
</organism>
<comment type="caution">
    <text evidence="2">The sequence shown here is derived from an EMBL/GenBank/DDBJ whole genome shotgun (WGS) entry which is preliminary data.</text>
</comment>
<evidence type="ECO:0000313" key="3">
    <source>
        <dbReference type="Proteomes" id="UP000266841"/>
    </source>
</evidence>
<proteinExistence type="predicted"/>
<evidence type="ECO:0000256" key="1">
    <source>
        <dbReference type="SAM" id="MobiDB-lite"/>
    </source>
</evidence>
<dbReference type="AlphaFoldDB" id="K0SKE5"/>
<dbReference type="EMBL" id="AGNL01015794">
    <property type="protein sequence ID" value="EJK65454.1"/>
    <property type="molecule type" value="Genomic_DNA"/>
</dbReference>
<sequence length="54" mass="5733">SETGDDDEAARAGAAGAEQRKGERRVGRYNGAAERPDSDKVKATALKADRYHTG</sequence>
<feature type="non-terminal residue" evidence="2">
    <location>
        <position position="1"/>
    </location>
</feature>
<name>K0SKE5_THAOC</name>
<accession>K0SKE5</accession>
<evidence type="ECO:0000313" key="2">
    <source>
        <dbReference type="EMBL" id="EJK65454.1"/>
    </source>
</evidence>
<feature type="compositionally biased region" description="Basic and acidic residues" evidence="1">
    <location>
        <begin position="34"/>
        <end position="54"/>
    </location>
</feature>
<reference evidence="2 3" key="1">
    <citation type="journal article" date="2012" name="Genome Biol.">
        <title>Genome and low-iron response of an oceanic diatom adapted to chronic iron limitation.</title>
        <authorList>
            <person name="Lommer M."/>
            <person name="Specht M."/>
            <person name="Roy A.S."/>
            <person name="Kraemer L."/>
            <person name="Andreson R."/>
            <person name="Gutowska M.A."/>
            <person name="Wolf J."/>
            <person name="Bergner S.V."/>
            <person name="Schilhabel M.B."/>
            <person name="Klostermeier U.C."/>
            <person name="Beiko R.G."/>
            <person name="Rosenstiel P."/>
            <person name="Hippler M."/>
            <person name="Laroche J."/>
        </authorList>
    </citation>
    <scope>NUCLEOTIDE SEQUENCE [LARGE SCALE GENOMIC DNA]</scope>
    <source>
        <strain evidence="2 3">CCMP1005</strain>
    </source>
</reference>
<gene>
    <name evidence="2" type="ORF">THAOC_13676</name>
</gene>
<keyword evidence="3" id="KW-1185">Reference proteome</keyword>
<protein>
    <submittedName>
        <fullName evidence="2">Uncharacterized protein</fullName>
    </submittedName>
</protein>
<feature type="region of interest" description="Disordered" evidence="1">
    <location>
        <begin position="1"/>
        <end position="54"/>
    </location>
</feature>
<dbReference type="Proteomes" id="UP000266841">
    <property type="component" value="Unassembled WGS sequence"/>
</dbReference>